<feature type="region of interest" description="Disordered" evidence="1">
    <location>
        <begin position="71"/>
        <end position="111"/>
    </location>
</feature>
<evidence type="ECO:0000313" key="3">
    <source>
        <dbReference type="EMBL" id="UQN14194.1"/>
    </source>
</evidence>
<feature type="compositionally biased region" description="Basic and acidic residues" evidence="1">
    <location>
        <begin position="85"/>
        <end position="95"/>
    </location>
</feature>
<reference evidence="3" key="1">
    <citation type="submission" date="2022-05" db="EMBL/GenBank/DDBJ databases">
        <title>Complete genome sequence of toluene-degrading Gulosibacter sediminis strain ACHW.36C.</title>
        <authorList>
            <person name="Wai A.C."/>
            <person name="Lai G.K."/>
            <person name="Griffin S.D."/>
            <person name="Leung F.C."/>
        </authorList>
    </citation>
    <scope>NUCLEOTIDE SEQUENCE [LARGE SCALE GENOMIC DNA]</scope>
    <source>
        <strain evidence="3">ACHW.36C</strain>
    </source>
</reference>
<sequence>MFELPAVIQSAGEMIVHPGEMWFPPIVFGIITLVILLVCALVTFSFRNMAASHPENPTVYVYEPIGHPGHPIAAGAHEGAQAAPGHEDALVRDQIGRSQGEQRAAQRHQDH</sequence>
<feature type="compositionally biased region" description="Low complexity" evidence="1">
    <location>
        <begin position="73"/>
        <end position="84"/>
    </location>
</feature>
<keyword evidence="2" id="KW-0472">Membrane</keyword>
<evidence type="ECO:0000256" key="1">
    <source>
        <dbReference type="SAM" id="MobiDB-lite"/>
    </source>
</evidence>
<accession>A0ABY4MVX3</accession>
<name>A0ABY4MVX3_9MICO</name>
<evidence type="ECO:0000256" key="2">
    <source>
        <dbReference type="SAM" id="Phobius"/>
    </source>
</evidence>
<gene>
    <name evidence="3" type="ORF">M3M28_09050</name>
</gene>
<feature type="transmembrane region" description="Helical" evidence="2">
    <location>
        <begin position="22"/>
        <end position="44"/>
    </location>
</feature>
<proteinExistence type="predicted"/>
<protein>
    <submittedName>
        <fullName evidence="3">Uncharacterized protein</fullName>
    </submittedName>
</protein>
<dbReference type="EMBL" id="CP097160">
    <property type="protein sequence ID" value="UQN14194.1"/>
    <property type="molecule type" value="Genomic_DNA"/>
</dbReference>
<keyword evidence="2" id="KW-0812">Transmembrane</keyword>
<organism evidence="3">
    <name type="scientific">Gulosibacter sediminis</name>
    <dbReference type="NCBI Taxonomy" id="1729695"/>
    <lineage>
        <taxon>Bacteria</taxon>
        <taxon>Bacillati</taxon>
        <taxon>Actinomycetota</taxon>
        <taxon>Actinomycetes</taxon>
        <taxon>Micrococcales</taxon>
        <taxon>Microbacteriaceae</taxon>
        <taxon>Gulosibacter</taxon>
    </lineage>
</organism>
<keyword evidence="2" id="KW-1133">Transmembrane helix</keyword>